<organism evidence="1 2">
    <name type="scientific">Hesseltinella vesiculosa</name>
    <dbReference type="NCBI Taxonomy" id="101127"/>
    <lineage>
        <taxon>Eukaryota</taxon>
        <taxon>Fungi</taxon>
        <taxon>Fungi incertae sedis</taxon>
        <taxon>Mucoromycota</taxon>
        <taxon>Mucoromycotina</taxon>
        <taxon>Mucoromycetes</taxon>
        <taxon>Mucorales</taxon>
        <taxon>Cunninghamellaceae</taxon>
        <taxon>Hesseltinella</taxon>
    </lineage>
</organism>
<comment type="caution">
    <text evidence="1">The sequence shown here is derived from an EMBL/GenBank/DDBJ whole genome shotgun (WGS) entry which is preliminary data.</text>
</comment>
<sequence>MAAPNISVHGAKVNPDQLLKESYDEDLEKDVRRIDLRTRELLTNVIQERRTKGEQLLPLAEEMERARSSRVDAIEFTTPHDTTDDLSDNQPITSAFIIHYCLCFS</sequence>
<gene>
    <name evidence="1" type="ORF">DM01DRAFT_1048609</name>
</gene>
<keyword evidence="2" id="KW-1185">Reference proteome</keyword>
<dbReference type="EMBL" id="MCGT01000015">
    <property type="protein sequence ID" value="ORX53671.1"/>
    <property type="molecule type" value="Genomic_DNA"/>
</dbReference>
<dbReference type="AlphaFoldDB" id="A0A1X2GHA8"/>
<evidence type="ECO:0000313" key="2">
    <source>
        <dbReference type="Proteomes" id="UP000242146"/>
    </source>
</evidence>
<reference evidence="1 2" key="1">
    <citation type="submission" date="2016-07" db="EMBL/GenBank/DDBJ databases">
        <title>Pervasive Adenine N6-methylation of Active Genes in Fungi.</title>
        <authorList>
            <consortium name="DOE Joint Genome Institute"/>
            <person name="Mondo S.J."/>
            <person name="Dannebaum R.O."/>
            <person name="Kuo R.C."/>
            <person name="Labutti K."/>
            <person name="Haridas S."/>
            <person name="Kuo A."/>
            <person name="Salamov A."/>
            <person name="Ahrendt S.R."/>
            <person name="Lipzen A."/>
            <person name="Sullivan W."/>
            <person name="Andreopoulos W.B."/>
            <person name="Clum A."/>
            <person name="Lindquist E."/>
            <person name="Daum C."/>
            <person name="Ramamoorthy G.K."/>
            <person name="Gryganskyi A."/>
            <person name="Culley D."/>
            <person name="Magnuson J.K."/>
            <person name="James T.Y."/>
            <person name="O'Malley M.A."/>
            <person name="Stajich J.E."/>
            <person name="Spatafora J.W."/>
            <person name="Visel A."/>
            <person name="Grigoriev I.V."/>
        </authorList>
    </citation>
    <scope>NUCLEOTIDE SEQUENCE [LARGE SCALE GENOMIC DNA]</scope>
    <source>
        <strain evidence="1 2">NRRL 3301</strain>
    </source>
</reference>
<evidence type="ECO:0000313" key="1">
    <source>
        <dbReference type="EMBL" id="ORX53671.1"/>
    </source>
</evidence>
<dbReference type="Proteomes" id="UP000242146">
    <property type="component" value="Unassembled WGS sequence"/>
</dbReference>
<name>A0A1X2GHA8_9FUNG</name>
<accession>A0A1X2GHA8</accession>
<proteinExistence type="predicted"/>
<protein>
    <submittedName>
        <fullName evidence="1">Uncharacterized protein</fullName>
    </submittedName>
</protein>